<name>A0ABY5A2K4_9GAMM</name>
<dbReference type="SUPFAM" id="SSF48208">
    <property type="entry name" value="Six-hairpin glycosidases"/>
    <property type="match status" value="1"/>
</dbReference>
<dbReference type="RefSeq" id="WP_065985192.1">
    <property type="nucleotide sequence ID" value="NZ_CP099397.1"/>
</dbReference>
<organism evidence="1 2">
    <name type="scientific">Ectopseudomonas hydrolytica</name>
    <dbReference type="NCBI Taxonomy" id="2493633"/>
    <lineage>
        <taxon>Bacteria</taxon>
        <taxon>Pseudomonadati</taxon>
        <taxon>Pseudomonadota</taxon>
        <taxon>Gammaproteobacteria</taxon>
        <taxon>Pseudomonadales</taxon>
        <taxon>Pseudomonadaceae</taxon>
        <taxon>Ectopseudomonas</taxon>
    </lineage>
</organism>
<dbReference type="InterPro" id="IPR008928">
    <property type="entry name" value="6-hairpin_glycosidase_sf"/>
</dbReference>
<dbReference type="EMBL" id="CP099397">
    <property type="protein sequence ID" value="USR37636.1"/>
    <property type="molecule type" value="Genomic_DNA"/>
</dbReference>
<accession>A0ABY5A2K4</accession>
<dbReference type="GeneID" id="300081928"/>
<protein>
    <submittedName>
        <fullName evidence="1">Glucuronyl hydrolase</fullName>
    </submittedName>
</protein>
<proteinExistence type="predicted"/>
<dbReference type="GO" id="GO:0016787">
    <property type="term" value="F:hydrolase activity"/>
    <property type="evidence" value="ECO:0007669"/>
    <property type="project" value="UniProtKB-KW"/>
</dbReference>
<dbReference type="InterPro" id="IPR012341">
    <property type="entry name" value="6hp_glycosidase-like_sf"/>
</dbReference>
<evidence type="ECO:0000313" key="2">
    <source>
        <dbReference type="Proteomes" id="UP001054897"/>
    </source>
</evidence>
<sequence>MQGKNLQQTAIHAIFKRMDEIAAQCGDRFPLFRPGTAAQWTLSRRGSWLGGFWAGLWWRRAAYTRGADDRALAEAWSAQLQLLLREPSINRSFVFWYGAAIGHQKFGKNHMSQQLAGHAALAISASFDPALGGWTSGSGMGAGEPGTRTLNVDALAPTLALLQGYGGPKGSTQAHQHLQTCLRHLATDHGAWRTNVVLDAGDGVQQEEAGSWPRGQAWAMLGMAEAVRLYGEAYRHPALQACAYWTERWGGSRQNAEITGSHVPPQDLSAQVISAIAMLNLSQFIPGQHWLYQQAHTQVSSVLDASNIAETGQFVGHLYRVGPDDEQLVESACATFFLLESLLSL</sequence>
<keyword evidence="2" id="KW-1185">Reference proteome</keyword>
<dbReference type="Proteomes" id="UP001054897">
    <property type="component" value="Chromosome"/>
</dbReference>
<gene>
    <name evidence="1" type="ORF">L1F06_013115</name>
</gene>
<dbReference type="Gene3D" id="1.50.10.10">
    <property type="match status" value="1"/>
</dbReference>
<reference evidence="1" key="1">
    <citation type="submission" date="2022-06" db="EMBL/GenBank/DDBJ databases">
        <title>Complete genome of Pseudomonas hydrolytica DSWY01T.</title>
        <authorList>
            <person name="Jung J."/>
            <person name="Jeon C.O."/>
        </authorList>
    </citation>
    <scope>NUCLEOTIDE SEQUENCE</scope>
    <source>
        <strain evidence="1">DSWY01</strain>
    </source>
</reference>
<keyword evidence="1" id="KW-0378">Hydrolase</keyword>
<evidence type="ECO:0000313" key="1">
    <source>
        <dbReference type="EMBL" id="USR37636.1"/>
    </source>
</evidence>